<keyword evidence="2" id="KW-1185">Reference proteome</keyword>
<name>D7G0S2_ECTSI</name>
<dbReference type="AlphaFoldDB" id="D7G0S2"/>
<accession>D7G0S2</accession>
<proteinExistence type="predicted"/>
<dbReference type="EMBL" id="FN649760">
    <property type="protein sequence ID" value="CBJ26735.1"/>
    <property type="molecule type" value="Genomic_DNA"/>
</dbReference>
<evidence type="ECO:0000313" key="1">
    <source>
        <dbReference type="EMBL" id="CBJ26735.1"/>
    </source>
</evidence>
<reference evidence="1 2" key="1">
    <citation type="journal article" date="2010" name="Nature">
        <title>The Ectocarpus genome and the independent evolution of multicellularity in brown algae.</title>
        <authorList>
            <person name="Cock J.M."/>
            <person name="Sterck L."/>
            <person name="Rouze P."/>
            <person name="Scornet D."/>
            <person name="Allen A.E."/>
            <person name="Amoutzias G."/>
            <person name="Anthouard V."/>
            <person name="Artiguenave F."/>
            <person name="Aury J.M."/>
            <person name="Badger J.H."/>
            <person name="Beszteri B."/>
            <person name="Billiau K."/>
            <person name="Bonnet E."/>
            <person name="Bothwell J.H."/>
            <person name="Bowler C."/>
            <person name="Boyen C."/>
            <person name="Brownlee C."/>
            <person name="Carrano C.J."/>
            <person name="Charrier B."/>
            <person name="Cho G.Y."/>
            <person name="Coelho S.M."/>
            <person name="Collen J."/>
            <person name="Corre E."/>
            <person name="Da Silva C."/>
            <person name="Delage L."/>
            <person name="Delaroque N."/>
            <person name="Dittami S.M."/>
            <person name="Doulbeau S."/>
            <person name="Elias M."/>
            <person name="Farnham G."/>
            <person name="Gachon C.M."/>
            <person name="Gschloessl B."/>
            <person name="Heesch S."/>
            <person name="Jabbari K."/>
            <person name="Jubin C."/>
            <person name="Kawai H."/>
            <person name="Kimura K."/>
            <person name="Kloareg B."/>
            <person name="Kupper F.C."/>
            <person name="Lang D."/>
            <person name="Le Bail A."/>
            <person name="Leblanc C."/>
            <person name="Lerouge P."/>
            <person name="Lohr M."/>
            <person name="Lopez P.J."/>
            <person name="Martens C."/>
            <person name="Maumus F."/>
            <person name="Michel G."/>
            <person name="Miranda-Saavedra D."/>
            <person name="Morales J."/>
            <person name="Moreau H."/>
            <person name="Motomura T."/>
            <person name="Nagasato C."/>
            <person name="Napoli C.A."/>
            <person name="Nelson D.R."/>
            <person name="Nyvall-Collen P."/>
            <person name="Peters A.F."/>
            <person name="Pommier C."/>
            <person name="Potin P."/>
            <person name="Poulain J."/>
            <person name="Quesneville H."/>
            <person name="Read B."/>
            <person name="Rensing S.A."/>
            <person name="Ritter A."/>
            <person name="Rousvoal S."/>
            <person name="Samanta M."/>
            <person name="Samson G."/>
            <person name="Schroeder D.C."/>
            <person name="Segurens B."/>
            <person name="Strittmatter M."/>
            <person name="Tonon T."/>
            <person name="Tregear J.W."/>
            <person name="Valentin K."/>
            <person name="von Dassow P."/>
            <person name="Yamagishi T."/>
            <person name="Van de Peer Y."/>
            <person name="Wincker P."/>
        </authorList>
    </citation>
    <scope>NUCLEOTIDE SEQUENCE [LARGE SCALE GENOMIC DNA]</scope>
    <source>
        <strain evidence="2">Ec32 / CCAP1310/4</strain>
    </source>
</reference>
<evidence type="ECO:0000313" key="2">
    <source>
        <dbReference type="Proteomes" id="UP000002630"/>
    </source>
</evidence>
<dbReference type="OrthoDB" id="60655at2759"/>
<dbReference type="InParanoid" id="D7G0S2"/>
<sequence length="147" mass="16377">MADTEEVRFTYNQEKIVYDVINGNIDVGFVRTDMVQLMDAADLVPEWPLQAFPHVPSDLVKEVVRALMLINETHEAAVSGGYSTWDVPLSYADLRTLQVQLGVLDSEQGHCIQSENVYGAVVCPEGFFKIAENLFDSKCTELGSKYA</sequence>
<dbReference type="Proteomes" id="UP000002630">
    <property type="component" value="Unassembled WGS sequence"/>
</dbReference>
<organism evidence="1 2">
    <name type="scientific">Ectocarpus siliculosus</name>
    <name type="common">Brown alga</name>
    <name type="synonym">Conferva siliculosa</name>
    <dbReference type="NCBI Taxonomy" id="2880"/>
    <lineage>
        <taxon>Eukaryota</taxon>
        <taxon>Sar</taxon>
        <taxon>Stramenopiles</taxon>
        <taxon>Ochrophyta</taxon>
        <taxon>PX clade</taxon>
        <taxon>Phaeophyceae</taxon>
        <taxon>Ectocarpales</taxon>
        <taxon>Ectocarpaceae</taxon>
        <taxon>Ectocarpus</taxon>
    </lineage>
</organism>
<protein>
    <submittedName>
        <fullName evidence="1">Periplasmic sensor diguanylate cyclase/phosphodiesterase</fullName>
    </submittedName>
</protein>
<gene>
    <name evidence="1" type="ORF">Esi_0042_0105</name>
</gene>